<evidence type="ECO:0000256" key="3">
    <source>
        <dbReference type="ARBA" id="ARBA00009479"/>
    </source>
</evidence>
<dbReference type="InterPro" id="IPR011768">
    <property type="entry name" value="Transl_elongation_fac_P"/>
</dbReference>
<dbReference type="FunFam" id="2.30.30.30:FF:000003">
    <property type="entry name" value="Elongation factor P"/>
    <property type="match status" value="1"/>
</dbReference>
<keyword evidence="6 7" id="KW-0648">Protein biosynthesis</keyword>
<evidence type="ECO:0000259" key="11">
    <source>
        <dbReference type="SMART" id="SM01185"/>
    </source>
</evidence>
<dbReference type="NCBIfam" id="NF001810">
    <property type="entry name" value="PRK00529.1"/>
    <property type="match status" value="1"/>
</dbReference>
<protein>
    <recommendedName>
        <fullName evidence="7 8">Elongation factor P</fullName>
        <shortName evidence="7">EF-P</shortName>
    </recommendedName>
</protein>
<evidence type="ECO:0000256" key="1">
    <source>
        <dbReference type="ARBA" id="ARBA00004496"/>
    </source>
</evidence>
<dbReference type="InterPro" id="IPR014722">
    <property type="entry name" value="Rib_uL2_dom2"/>
</dbReference>
<dbReference type="InterPro" id="IPR015365">
    <property type="entry name" value="Elong-fact-P_C"/>
</dbReference>
<dbReference type="InterPro" id="IPR013852">
    <property type="entry name" value="Transl_elong_P/YeiP_CS"/>
</dbReference>
<evidence type="ECO:0000256" key="7">
    <source>
        <dbReference type="HAMAP-Rule" id="MF_00141"/>
    </source>
</evidence>
<dbReference type="PATRIC" id="fig|1618334.3.peg.833"/>
<organism evidence="12 13">
    <name type="scientific">Berkelbacteria bacterium GW2011_GWA2_38_9</name>
    <dbReference type="NCBI Taxonomy" id="1618334"/>
    <lineage>
        <taxon>Bacteria</taxon>
        <taxon>Candidatus Berkelbacteria</taxon>
    </lineage>
</organism>
<evidence type="ECO:0000256" key="9">
    <source>
        <dbReference type="RuleBase" id="RU004389"/>
    </source>
</evidence>
<dbReference type="InterPro" id="IPR008991">
    <property type="entry name" value="Translation_prot_SH3-like_sf"/>
</dbReference>
<evidence type="ECO:0000313" key="13">
    <source>
        <dbReference type="Proteomes" id="UP000033934"/>
    </source>
</evidence>
<dbReference type="Proteomes" id="UP000033934">
    <property type="component" value="Unassembled WGS sequence"/>
</dbReference>
<evidence type="ECO:0000259" key="10">
    <source>
        <dbReference type="SMART" id="SM00841"/>
    </source>
</evidence>
<dbReference type="SUPFAM" id="SSF50104">
    <property type="entry name" value="Translation proteins SH3-like domain"/>
    <property type="match status" value="1"/>
</dbReference>
<comment type="subcellular location">
    <subcellularLocation>
        <location evidence="1 7">Cytoplasm</location>
    </subcellularLocation>
</comment>
<dbReference type="Gene3D" id="2.40.50.140">
    <property type="entry name" value="Nucleic acid-binding proteins"/>
    <property type="match status" value="2"/>
</dbReference>
<dbReference type="InterPro" id="IPR012340">
    <property type="entry name" value="NA-bd_OB-fold"/>
</dbReference>
<dbReference type="PANTHER" id="PTHR30053:SF12">
    <property type="entry name" value="ELONGATION FACTOR P (EF-P) FAMILY PROTEIN"/>
    <property type="match status" value="1"/>
</dbReference>
<dbReference type="SMART" id="SM01185">
    <property type="entry name" value="EFP"/>
    <property type="match status" value="1"/>
</dbReference>
<dbReference type="SUPFAM" id="SSF50249">
    <property type="entry name" value="Nucleic acid-binding proteins"/>
    <property type="match status" value="2"/>
</dbReference>
<dbReference type="GO" id="GO:0005829">
    <property type="term" value="C:cytosol"/>
    <property type="evidence" value="ECO:0007669"/>
    <property type="project" value="UniProtKB-ARBA"/>
</dbReference>
<proteinExistence type="inferred from homology"/>
<dbReference type="PROSITE" id="PS01275">
    <property type="entry name" value="EFP"/>
    <property type="match status" value="1"/>
</dbReference>
<dbReference type="InterPro" id="IPR013185">
    <property type="entry name" value="Transl_elong_KOW-like"/>
</dbReference>
<dbReference type="EMBL" id="LBVO01000067">
    <property type="protein sequence ID" value="KKQ86575.1"/>
    <property type="molecule type" value="Genomic_DNA"/>
</dbReference>
<dbReference type="HAMAP" id="MF_00141">
    <property type="entry name" value="EF_P"/>
    <property type="match status" value="1"/>
</dbReference>
<comment type="function">
    <text evidence="7">Involved in peptide bond synthesis. Stimulates efficient translation and peptide-bond synthesis on native or reconstituted 70S ribosomes in vitro. Probably functions indirectly by altering the affinity of the ribosome for aminoacyl-tRNA, thus increasing their reactivity as acceptors for peptidyl transferase.</text>
</comment>
<evidence type="ECO:0000313" key="12">
    <source>
        <dbReference type="EMBL" id="KKQ86575.1"/>
    </source>
</evidence>
<dbReference type="PIRSF" id="PIRSF005901">
    <property type="entry name" value="EF-P"/>
    <property type="match status" value="1"/>
</dbReference>
<dbReference type="GO" id="GO:0003746">
    <property type="term" value="F:translation elongation factor activity"/>
    <property type="evidence" value="ECO:0007669"/>
    <property type="project" value="UniProtKB-UniRule"/>
</dbReference>
<keyword evidence="5 7" id="KW-0251">Elongation factor</keyword>
<evidence type="ECO:0000256" key="8">
    <source>
        <dbReference type="NCBIfam" id="TIGR00038"/>
    </source>
</evidence>
<evidence type="ECO:0000256" key="6">
    <source>
        <dbReference type="ARBA" id="ARBA00022917"/>
    </source>
</evidence>
<evidence type="ECO:0000256" key="5">
    <source>
        <dbReference type="ARBA" id="ARBA00022768"/>
    </source>
</evidence>
<keyword evidence="4 7" id="KW-0963">Cytoplasm</keyword>
<dbReference type="NCBIfam" id="TIGR00038">
    <property type="entry name" value="efp"/>
    <property type="match status" value="1"/>
</dbReference>
<dbReference type="FunFam" id="2.40.50.140:FF:000009">
    <property type="entry name" value="Elongation factor P"/>
    <property type="match status" value="1"/>
</dbReference>
<dbReference type="Pfam" id="PF08207">
    <property type="entry name" value="EFP_N"/>
    <property type="match status" value="1"/>
</dbReference>
<accession>A0A0G0LF54</accession>
<evidence type="ECO:0000256" key="4">
    <source>
        <dbReference type="ARBA" id="ARBA00022490"/>
    </source>
</evidence>
<dbReference type="InterPro" id="IPR020599">
    <property type="entry name" value="Transl_elong_fac_P/YeiP"/>
</dbReference>
<dbReference type="Gene3D" id="2.30.30.30">
    <property type="match status" value="1"/>
</dbReference>
<dbReference type="Pfam" id="PF01132">
    <property type="entry name" value="EFP"/>
    <property type="match status" value="1"/>
</dbReference>
<dbReference type="AlphaFoldDB" id="A0A0G0LF54"/>
<feature type="domain" description="Translation elongation factor P/YeiP central" evidence="11">
    <location>
        <begin position="67"/>
        <end position="121"/>
    </location>
</feature>
<comment type="similarity">
    <text evidence="3 7 9">Belongs to the elongation factor P family.</text>
</comment>
<comment type="caution">
    <text evidence="12">The sequence shown here is derived from an EMBL/GenBank/DDBJ whole genome shotgun (WGS) entry which is preliminary data.</text>
</comment>
<comment type="pathway">
    <text evidence="2 7">Protein biosynthesis; polypeptide chain elongation.</text>
</comment>
<dbReference type="FunFam" id="2.40.50.140:FF:000004">
    <property type="entry name" value="Elongation factor P"/>
    <property type="match status" value="1"/>
</dbReference>
<dbReference type="CDD" id="cd05794">
    <property type="entry name" value="S1_EF-P_repeat_2"/>
    <property type="match status" value="1"/>
</dbReference>
<name>A0A0G0LF54_9BACT</name>
<sequence>MISVNSLRQNTVFTQNGNLLQVLEFSHIKMARGGAVIKTKVKNLETGTITEISFKNTESVEDTSVNRRKVQFLYSDEIASFFMDQENFEQFEVPLAKIGDAKKFLKEGMIVTILLFDEKVINIELPIKEVYEVTQTAPGLKGDTVSGGSKPATVETGAIINVPLFIKIGDKIRVNTLEGKYVERAN</sequence>
<feature type="domain" description="Elongation factor P C-terminal" evidence="10">
    <location>
        <begin position="130"/>
        <end position="184"/>
    </location>
</feature>
<dbReference type="PANTHER" id="PTHR30053">
    <property type="entry name" value="ELONGATION FACTOR P"/>
    <property type="match status" value="1"/>
</dbReference>
<gene>
    <name evidence="7" type="primary">efp</name>
    <name evidence="12" type="ORF">UT11_C0067G0002</name>
</gene>
<dbReference type="GO" id="GO:0043043">
    <property type="term" value="P:peptide biosynthetic process"/>
    <property type="evidence" value="ECO:0007669"/>
    <property type="project" value="InterPro"/>
</dbReference>
<dbReference type="UniPathway" id="UPA00345"/>
<reference evidence="12 13" key="1">
    <citation type="journal article" date="2015" name="Nature">
        <title>rRNA introns, odd ribosomes, and small enigmatic genomes across a large radiation of phyla.</title>
        <authorList>
            <person name="Brown C.T."/>
            <person name="Hug L.A."/>
            <person name="Thomas B.C."/>
            <person name="Sharon I."/>
            <person name="Castelle C.J."/>
            <person name="Singh A."/>
            <person name="Wilkins M.J."/>
            <person name="Williams K.H."/>
            <person name="Banfield J.F."/>
        </authorList>
    </citation>
    <scope>NUCLEOTIDE SEQUENCE [LARGE SCALE GENOMIC DNA]</scope>
</reference>
<dbReference type="CDD" id="cd04470">
    <property type="entry name" value="S1_EF-P_repeat_1"/>
    <property type="match status" value="1"/>
</dbReference>
<dbReference type="Pfam" id="PF09285">
    <property type="entry name" value="Elong-fact-P_C"/>
    <property type="match status" value="1"/>
</dbReference>
<evidence type="ECO:0000256" key="2">
    <source>
        <dbReference type="ARBA" id="ARBA00004815"/>
    </source>
</evidence>
<dbReference type="SMART" id="SM00841">
    <property type="entry name" value="Elong-fact-P_C"/>
    <property type="match status" value="1"/>
</dbReference>
<dbReference type="InterPro" id="IPR001059">
    <property type="entry name" value="Transl_elong_P/YeiP_cen"/>
</dbReference>